<dbReference type="Proteomes" id="UP000320857">
    <property type="component" value="Unassembled WGS sequence"/>
</dbReference>
<dbReference type="GO" id="GO:0035550">
    <property type="term" value="C:urease complex"/>
    <property type="evidence" value="ECO:0007669"/>
    <property type="project" value="InterPro"/>
</dbReference>
<evidence type="ECO:0000313" key="11">
    <source>
        <dbReference type="Proteomes" id="UP000525686"/>
    </source>
</evidence>
<evidence type="ECO:0000313" key="7">
    <source>
        <dbReference type="EMBL" id="MBB1262038.1"/>
    </source>
</evidence>
<dbReference type="InterPro" id="IPR050069">
    <property type="entry name" value="Urease_subunit"/>
</dbReference>
<comment type="similarity">
    <text evidence="5">Belongs to the urease gamma subunit family.</text>
</comment>
<dbReference type="NCBIfam" id="NF009671">
    <property type="entry name" value="PRK13192.1"/>
    <property type="match status" value="1"/>
</dbReference>
<dbReference type="Gene3D" id="2.10.150.10">
    <property type="entry name" value="Urease, beta subunit"/>
    <property type="match status" value="1"/>
</dbReference>
<dbReference type="Proteomes" id="UP000517765">
    <property type="component" value="Unassembled WGS sequence"/>
</dbReference>
<keyword evidence="3 5" id="KW-0378">Hydrolase</keyword>
<comment type="catalytic activity">
    <reaction evidence="4 5">
        <text>urea + 2 H2O + H(+) = hydrogencarbonate + 2 NH4(+)</text>
        <dbReference type="Rhea" id="RHEA:20557"/>
        <dbReference type="ChEBI" id="CHEBI:15377"/>
        <dbReference type="ChEBI" id="CHEBI:15378"/>
        <dbReference type="ChEBI" id="CHEBI:16199"/>
        <dbReference type="ChEBI" id="CHEBI:17544"/>
        <dbReference type="ChEBI" id="CHEBI:28938"/>
        <dbReference type="EC" id="3.5.1.5"/>
    </reaction>
</comment>
<dbReference type="EMBL" id="VJYK02000070">
    <property type="protein sequence ID" value="MQS02054.1"/>
    <property type="molecule type" value="Genomic_DNA"/>
</dbReference>
<dbReference type="AlphaFoldDB" id="A0A5P0YNW9"/>
<dbReference type="GO" id="GO:0009039">
    <property type="term" value="F:urease activity"/>
    <property type="evidence" value="ECO:0007669"/>
    <property type="project" value="UniProtKB-UniRule"/>
</dbReference>
<reference evidence="6" key="3">
    <citation type="journal article" name="Syst. Appl. Microbiol.">
        <title>Streptomyces alkaliterrae sp. nov., isolated from an alkaline soil, and emended descriptions of Streptomyces alkaliphilus, Streptomyces calidiresistens and Streptomyces durbertensis.</title>
        <authorList>
            <person name="Swiecimska M."/>
            <person name="Golinska P."/>
            <person name="Nouioui I."/>
            <person name="Wypij M."/>
            <person name="Rai M."/>
            <person name="Sangal V."/>
            <person name="Goodfellow M."/>
        </authorList>
    </citation>
    <scope>NUCLEOTIDE SEQUENCE</scope>
    <source>
        <strain evidence="6">OF3</strain>
        <strain evidence="7">OF8</strain>
    </source>
</reference>
<dbReference type="NCBIfam" id="NF009712">
    <property type="entry name" value="PRK13241.1"/>
    <property type="match status" value="1"/>
</dbReference>
<reference evidence="10 11" key="2">
    <citation type="submission" date="2020-05" db="EMBL/GenBank/DDBJ databases">
        <title>Classification of alakaliphilic streptomycetes isolated from an alkaline soil next to Lonar Crater, India and a proposal for the recognition of Streptomyces alkaliterrae sp. nov.</title>
        <authorList>
            <person name="Golinska P."/>
        </authorList>
    </citation>
    <scope>NUCLEOTIDE SEQUENCE [LARGE SCALE GENOMIC DNA]</scope>
    <source>
        <strain evidence="11">OF3</strain>
        <strain evidence="10">OF8</strain>
    </source>
</reference>
<dbReference type="SUPFAM" id="SSF51278">
    <property type="entry name" value="Urease, beta-subunit"/>
    <property type="match status" value="1"/>
</dbReference>
<dbReference type="PANTHER" id="PTHR33569">
    <property type="entry name" value="UREASE"/>
    <property type="match status" value="1"/>
</dbReference>
<dbReference type="Pfam" id="PF00547">
    <property type="entry name" value="Urease_gamma"/>
    <property type="match status" value="1"/>
</dbReference>
<reference evidence="8 9" key="1">
    <citation type="submission" date="2019-10" db="EMBL/GenBank/DDBJ databases">
        <title>Streptomyces sp. nov., a novel actinobacterium isolated from alkaline environment.</title>
        <authorList>
            <person name="Golinska P."/>
        </authorList>
    </citation>
    <scope>NUCLEOTIDE SEQUENCE [LARGE SCALE GENOMIC DNA]</scope>
    <source>
        <strain evidence="8 9">OF1</strain>
    </source>
</reference>
<dbReference type="GO" id="GO:0016151">
    <property type="term" value="F:nickel cation binding"/>
    <property type="evidence" value="ECO:0007669"/>
    <property type="project" value="InterPro"/>
</dbReference>
<evidence type="ECO:0000313" key="6">
    <source>
        <dbReference type="EMBL" id="MBB1255962.1"/>
    </source>
</evidence>
<evidence type="ECO:0000313" key="9">
    <source>
        <dbReference type="Proteomes" id="UP000320857"/>
    </source>
</evidence>
<dbReference type="PANTHER" id="PTHR33569:SF1">
    <property type="entry name" value="UREASE"/>
    <property type="match status" value="1"/>
</dbReference>
<evidence type="ECO:0000256" key="1">
    <source>
        <dbReference type="ARBA" id="ARBA00004897"/>
    </source>
</evidence>
<keyword evidence="9" id="KW-1185">Reference proteome</keyword>
<evidence type="ECO:0000256" key="5">
    <source>
        <dbReference type="HAMAP-Rule" id="MF_00739"/>
    </source>
</evidence>
<evidence type="ECO:0000313" key="8">
    <source>
        <dbReference type="EMBL" id="MQS02054.1"/>
    </source>
</evidence>
<dbReference type="NCBIfam" id="TIGR00192">
    <property type="entry name" value="urease_beta"/>
    <property type="match status" value="1"/>
</dbReference>
<evidence type="ECO:0000256" key="3">
    <source>
        <dbReference type="ARBA" id="ARBA00022801"/>
    </source>
</evidence>
<dbReference type="Pfam" id="PF00699">
    <property type="entry name" value="Urease_beta"/>
    <property type="match status" value="1"/>
</dbReference>
<dbReference type="CDD" id="cd00407">
    <property type="entry name" value="Urease_beta"/>
    <property type="match status" value="1"/>
</dbReference>
<accession>A0A5P0YNW9</accession>
<organism evidence="8 9">
    <name type="scientific">Streptomyces alkaliterrae</name>
    <dbReference type="NCBI Taxonomy" id="2213162"/>
    <lineage>
        <taxon>Bacteria</taxon>
        <taxon>Bacillati</taxon>
        <taxon>Actinomycetota</taxon>
        <taxon>Actinomycetes</taxon>
        <taxon>Kitasatosporales</taxon>
        <taxon>Streptomycetaceae</taxon>
        <taxon>Streptomyces</taxon>
    </lineage>
</organism>
<evidence type="ECO:0000313" key="10">
    <source>
        <dbReference type="Proteomes" id="UP000517765"/>
    </source>
</evidence>
<evidence type="ECO:0000256" key="4">
    <source>
        <dbReference type="ARBA" id="ARBA00047778"/>
    </source>
</evidence>
<dbReference type="EC" id="3.5.1.5" evidence="5"/>
<protein>
    <recommendedName>
        <fullName evidence="5">Urease subunit gamma</fullName>
        <ecNumber evidence="5">3.5.1.5</ecNumber>
    </recommendedName>
    <alternativeName>
        <fullName evidence="5">Urea amidohydrolase subunit gamma</fullName>
    </alternativeName>
</protein>
<dbReference type="EMBL" id="JABJWZ010000272">
    <property type="protein sequence ID" value="MBB1255962.1"/>
    <property type="molecule type" value="Genomic_DNA"/>
</dbReference>
<comment type="pathway">
    <text evidence="1 5">Nitrogen metabolism; urea degradation; CO(2) and NH(3) from urea (urease route): step 1/1.</text>
</comment>
<dbReference type="InterPro" id="IPR002026">
    <property type="entry name" value="Urease_gamma/gamma-beta_su"/>
</dbReference>
<gene>
    <name evidence="5" type="primary">ureA</name>
    <name evidence="8" type="ORF">FNX44_009245</name>
    <name evidence="6" type="ORF">H3146_21745</name>
    <name evidence="7" type="ORF">H3147_25000</name>
</gene>
<keyword evidence="2 5" id="KW-0963">Cytoplasm</keyword>
<dbReference type="CDD" id="cd00390">
    <property type="entry name" value="Urease_gamma"/>
    <property type="match status" value="1"/>
</dbReference>
<dbReference type="HAMAP" id="MF_00739">
    <property type="entry name" value="Urease_gamma"/>
    <property type="match status" value="1"/>
</dbReference>
<dbReference type="EMBL" id="JABJXA010000246">
    <property type="protein sequence ID" value="MBB1262038.1"/>
    <property type="molecule type" value="Genomic_DNA"/>
</dbReference>
<dbReference type="OrthoDB" id="9797217at2"/>
<dbReference type="NCBIfam" id="TIGR00193">
    <property type="entry name" value="urease_gam"/>
    <property type="match status" value="1"/>
</dbReference>
<comment type="subunit">
    <text evidence="5">Heterotrimer of UreA (gamma), UreB (beta) and UreC (alpha) subunits. Three heterotrimers associate to form the active enzyme.</text>
</comment>
<dbReference type="InterPro" id="IPR012010">
    <property type="entry name" value="Urease_gamma"/>
</dbReference>
<dbReference type="InterPro" id="IPR002019">
    <property type="entry name" value="Urease_beta-like"/>
</dbReference>
<sequence>MHLTPHEQERLMVHVAADVARRRRERGLRLNYPEVMALLTSHVYEEARAGATVDEIMESGRHVLRRAEVMDGVPEMISNVQVEATFPDGTKLVTIHDPFDEPTADVVVHPGKLELLPDDFEHDIVLNEGQEPEVLPVGNHSDRPVQIGSHYHFAEVNEGLDFVREDAHGKRLHIASGTSERFEPGDEREVRLVPIAGERVVRGLRPGKSDEEARLDDRQGD</sequence>
<dbReference type="GO" id="GO:0043419">
    <property type="term" value="P:urea catabolic process"/>
    <property type="evidence" value="ECO:0007669"/>
    <property type="project" value="UniProtKB-UniRule"/>
</dbReference>
<dbReference type="SUPFAM" id="SSF54111">
    <property type="entry name" value="Urease, gamma-subunit"/>
    <property type="match status" value="1"/>
</dbReference>
<comment type="caution">
    <text evidence="8">The sequence shown here is derived from an EMBL/GenBank/DDBJ whole genome shotgun (WGS) entry which is preliminary data.</text>
</comment>
<dbReference type="RefSeq" id="WP_143647520.1">
    <property type="nucleotide sequence ID" value="NZ_JABJWZ010000272.1"/>
</dbReference>
<dbReference type="UniPathway" id="UPA00258">
    <property type="reaction ID" value="UER00370"/>
</dbReference>
<dbReference type="Gene3D" id="3.30.280.10">
    <property type="entry name" value="Urease, gamma-like subunit"/>
    <property type="match status" value="1"/>
</dbReference>
<dbReference type="InterPro" id="IPR036463">
    <property type="entry name" value="Urease_gamma_sf"/>
</dbReference>
<dbReference type="Proteomes" id="UP000525686">
    <property type="component" value="Unassembled WGS sequence"/>
</dbReference>
<comment type="subcellular location">
    <subcellularLocation>
        <location evidence="5">Cytoplasm</location>
    </subcellularLocation>
</comment>
<dbReference type="InterPro" id="IPR036461">
    <property type="entry name" value="Urease_betasu_sf"/>
</dbReference>
<dbReference type="PIRSF" id="PIRSF001225">
    <property type="entry name" value="Urease_gammabeta"/>
    <property type="match status" value="1"/>
</dbReference>
<proteinExistence type="inferred from homology"/>
<dbReference type="InterPro" id="IPR008223">
    <property type="entry name" value="Urease_gamma-beta_su"/>
</dbReference>
<evidence type="ECO:0000256" key="2">
    <source>
        <dbReference type="ARBA" id="ARBA00022490"/>
    </source>
</evidence>
<name>A0A5P0YNW9_9ACTN</name>